<accession>A0A140GB27</accession>
<keyword evidence="1" id="KW-0472">Membrane</keyword>
<evidence type="ECO:0000313" key="3">
    <source>
        <dbReference type="Proteomes" id="UP000160611"/>
    </source>
</evidence>
<reference evidence="2 3" key="2">
    <citation type="journal article" date="2016" name="Genome Announc.">
        <title>Complete Genome Sequence of a Giant Sea Perch Iridovirus in Kaohsiung, Taiwan.</title>
        <authorList>
            <person name="Wen C.M."/>
            <person name="Hong J.R."/>
        </authorList>
    </citation>
    <scope>NUCLEOTIDE SEQUENCE [LARGE SCALE GENOMIC DNA]</scope>
    <source>
        <strain evidence="2">GSIV-K1</strain>
    </source>
</reference>
<dbReference type="EMBL" id="KT804738">
    <property type="protein sequence ID" value="AMM72666.1"/>
    <property type="molecule type" value="Genomic_DNA"/>
</dbReference>
<dbReference type="Proteomes" id="UP000160611">
    <property type="component" value="Segment"/>
</dbReference>
<organism evidence="2 3">
    <name type="scientific">Giant seaperch iridovirus</name>
    <name type="common">GSIV</name>
    <dbReference type="NCBI Taxonomy" id="176655"/>
    <lineage>
        <taxon>Viruses</taxon>
        <taxon>Varidnaviria</taxon>
        <taxon>Bamfordvirae</taxon>
        <taxon>Nucleocytoviricota</taxon>
        <taxon>Megaviricetes</taxon>
        <taxon>Pimascovirales</taxon>
        <taxon>Pimascovirales incertae sedis</taxon>
        <taxon>Iridoviridae</taxon>
        <taxon>Alphairidovirinae</taxon>
        <taxon>Megalocytivirus</taxon>
        <taxon>Megalocytivirus pagrus1</taxon>
        <taxon>Infectious spleen and kidney necrosis virus</taxon>
    </lineage>
</organism>
<protein>
    <submittedName>
        <fullName evidence="2">ORF21R</fullName>
    </submittedName>
</protein>
<sequence>MSFFRKKMTFVLPYTIIAVVLIVCNTHGPVRLLVAISISIMLYDMYMQRYTNNQSLHAVERHRQVTLHRDHLKLLRDVRLGHVRI</sequence>
<evidence type="ECO:0000313" key="2">
    <source>
        <dbReference type="EMBL" id="AMM72666.1"/>
    </source>
</evidence>
<keyword evidence="1" id="KW-0812">Transmembrane</keyword>
<proteinExistence type="predicted"/>
<reference evidence="2 3" key="1">
    <citation type="journal article" date="2016" name="Apoptosis">
        <title>GSIV serine/threonine kinase can induce apoptotic cell death via p53 and pro-apoptotic gene Bax upregulation in fish cells.</title>
        <authorList>
            <person name="Reshi L."/>
            <person name="Wu H.C."/>
            <person name="Wu J.L."/>
            <person name="Wang H.V."/>
            <person name="Hong J.R."/>
        </authorList>
    </citation>
    <scope>NUCLEOTIDE SEQUENCE [LARGE SCALE GENOMIC DNA]</scope>
    <source>
        <strain evidence="2">GSIV-K1</strain>
    </source>
</reference>
<name>A0A140GB27_GSIV</name>
<evidence type="ECO:0000256" key="1">
    <source>
        <dbReference type="SAM" id="Phobius"/>
    </source>
</evidence>
<keyword evidence="1" id="KW-1133">Transmembrane helix</keyword>
<feature type="transmembrane region" description="Helical" evidence="1">
    <location>
        <begin position="29"/>
        <end position="46"/>
    </location>
</feature>